<name>A0AAW8EP37_VARPD</name>
<dbReference type="CDD" id="cd22231">
    <property type="entry name" value="RHH_NikR_HicB-like"/>
    <property type="match status" value="1"/>
</dbReference>
<comment type="caution">
    <text evidence="4">The sequence shown here is derived from an EMBL/GenBank/DDBJ whole genome shotgun (WGS) entry which is preliminary data.</text>
</comment>
<comment type="similarity">
    <text evidence="1">Belongs to the ParD antitoxin family.</text>
</comment>
<accession>A0AAW8EP37</accession>
<feature type="region of interest" description="Disordered" evidence="3">
    <location>
        <begin position="85"/>
        <end position="108"/>
    </location>
</feature>
<dbReference type="EMBL" id="JAUSRV010000019">
    <property type="protein sequence ID" value="MDP9974730.1"/>
    <property type="molecule type" value="Genomic_DNA"/>
</dbReference>
<dbReference type="PANTHER" id="PTHR36582">
    <property type="entry name" value="ANTITOXIN PARD"/>
    <property type="match status" value="1"/>
</dbReference>
<evidence type="ECO:0000256" key="2">
    <source>
        <dbReference type="ARBA" id="ARBA00022649"/>
    </source>
</evidence>
<dbReference type="InterPro" id="IPR010985">
    <property type="entry name" value="Ribbon_hlx_hlx"/>
</dbReference>
<evidence type="ECO:0000256" key="3">
    <source>
        <dbReference type="SAM" id="MobiDB-lite"/>
    </source>
</evidence>
<dbReference type="InterPro" id="IPR022789">
    <property type="entry name" value="ParD"/>
</dbReference>
<gene>
    <name evidence="4" type="ORF">J2W39_006000</name>
</gene>
<dbReference type="Gene3D" id="6.10.10.120">
    <property type="entry name" value="Antitoxin ParD1-like"/>
    <property type="match status" value="1"/>
</dbReference>
<dbReference type="Proteomes" id="UP001224845">
    <property type="component" value="Unassembled WGS sequence"/>
</dbReference>
<reference evidence="4" key="1">
    <citation type="submission" date="2023-07" db="EMBL/GenBank/DDBJ databases">
        <title>Sorghum-associated microbial communities from plants grown in Nebraska, USA.</title>
        <authorList>
            <person name="Schachtman D."/>
        </authorList>
    </citation>
    <scope>NUCLEOTIDE SEQUENCE</scope>
    <source>
        <strain evidence="4">DS3315</strain>
    </source>
</reference>
<protein>
    <submittedName>
        <fullName evidence="4">Antitoxin ParD1/3/4</fullName>
    </submittedName>
</protein>
<dbReference type="PANTHER" id="PTHR36582:SF2">
    <property type="entry name" value="ANTITOXIN PARD"/>
    <property type="match status" value="1"/>
</dbReference>
<evidence type="ECO:0000313" key="5">
    <source>
        <dbReference type="Proteomes" id="UP001224845"/>
    </source>
</evidence>
<evidence type="ECO:0000256" key="1">
    <source>
        <dbReference type="ARBA" id="ARBA00008580"/>
    </source>
</evidence>
<dbReference type="Pfam" id="PF03693">
    <property type="entry name" value="ParD_antitoxin"/>
    <property type="match status" value="1"/>
</dbReference>
<keyword evidence="2" id="KW-1277">Toxin-antitoxin system</keyword>
<sequence>MTTMNISLPDEMKAFVDAQVADRRYGNASEYMRDLIRRDLAREQFRAAILAGLESGPAVEWTPAYFKGLRAEIAHAEALNAKAAGAPAERNARTASAKTVKAVKRKAT</sequence>
<dbReference type="AlphaFoldDB" id="A0AAW8EP37"/>
<dbReference type="NCBIfam" id="TIGR02606">
    <property type="entry name" value="antidote_CC2985"/>
    <property type="match status" value="1"/>
</dbReference>
<dbReference type="SUPFAM" id="SSF47598">
    <property type="entry name" value="Ribbon-helix-helix"/>
    <property type="match status" value="1"/>
</dbReference>
<dbReference type="InterPro" id="IPR038296">
    <property type="entry name" value="ParD_sf"/>
</dbReference>
<dbReference type="RefSeq" id="WP_278879531.1">
    <property type="nucleotide sequence ID" value="NZ_CAXUQE020000002.1"/>
</dbReference>
<organism evidence="4 5">
    <name type="scientific">Variovorax paradoxus</name>
    <dbReference type="NCBI Taxonomy" id="34073"/>
    <lineage>
        <taxon>Bacteria</taxon>
        <taxon>Pseudomonadati</taxon>
        <taxon>Pseudomonadota</taxon>
        <taxon>Betaproteobacteria</taxon>
        <taxon>Burkholderiales</taxon>
        <taxon>Comamonadaceae</taxon>
        <taxon>Variovorax</taxon>
    </lineage>
</organism>
<evidence type="ECO:0000313" key="4">
    <source>
        <dbReference type="EMBL" id="MDP9974730.1"/>
    </source>
</evidence>
<proteinExistence type="inferred from homology"/>
<dbReference type="GO" id="GO:0006355">
    <property type="term" value="P:regulation of DNA-templated transcription"/>
    <property type="evidence" value="ECO:0007669"/>
    <property type="project" value="InterPro"/>
</dbReference>